<dbReference type="GO" id="GO:0046872">
    <property type="term" value="F:metal ion binding"/>
    <property type="evidence" value="ECO:0007669"/>
    <property type="project" value="UniProtKB-KW"/>
</dbReference>
<dbReference type="PANTHER" id="PTHR20889">
    <property type="entry name" value="PHOSPHATASE, ORPHAN 1, 2"/>
    <property type="match status" value="1"/>
</dbReference>
<dbReference type="InterPro" id="IPR016965">
    <property type="entry name" value="Pase_PHOSPHO-typ"/>
</dbReference>
<reference evidence="8" key="1">
    <citation type="submission" date="2023-03" db="EMBL/GenBank/DDBJ databases">
        <authorList>
            <person name="Julca I."/>
        </authorList>
    </citation>
    <scope>NUCLEOTIDE SEQUENCE</scope>
</reference>
<feature type="binding site" evidence="6">
    <location>
        <position position="96"/>
    </location>
    <ligand>
        <name>substrate</name>
    </ligand>
</feature>
<accession>A0AAV1CZ40</accession>
<evidence type="ECO:0000256" key="7">
    <source>
        <dbReference type="PIRSR" id="PIRSR031051-3"/>
    </source>
</evidence>
<dbReference type="Gene3D" id="3.40.50.1000">
    <property type="entry name" value="HAD superfamily/HAD-like"/>
    <property type="match status" value="1"/>
</dbReference>
<dbReference type="Pfam" id="PF06888">
    <property type="entry name" value="Put_Phosphatase"/>
    <property type="match status" value="1"/>
</dbReference>
<evidence type="ECO:0000313" key="9">
    <source>
        <dbReference type="Proteomes" id="UP001161247"/>
    </source>
</evidence>
<evidence type="ECO:0000313" key="8">
    <source>
        <dbReference type="EMBL" id="CAI9100538.1"/>
    </source>
</evidence>
<dbReference type="InterPro" id="IPR006384">
    <property type="entry name" value="HAD_hydro_PyrdxlP_Pase-like"/>
</dbReference>
<dbReference type="InterPro" id="IPR023214">
    <property type="entry name" value="HAD_sf"/>
</dbReference>
<feature type="binding site" evidence="7">
    <location>
        <position position="12"/>
    </location>
    <ligand>
        <name>Mg(2+)</name>
        <dbReference type="ChEBI" id="CHEBI:18420"/>
    </ligand>
</feature>
<dbReference type="PIRSF" id="PIRSF031051">
    <property type="entry name" value="PyrdxlP_Pase_PHOSPHO2"/>
    <property type="match status" value="1"/>
</dbReference>
<evidence type="ECO:0000256" key="2">
    <source>
        <dbReference type="ARBA" id="ARBA00022723"/>
    </source>
</evidence>
<dbReference type="SUPFAM" id="SSF56784">
    <property type="entry name" value="HAD-like"/>
    <property type="match status" value="1"/>
</dbReference>
<feature type="binding site" evidence="7">
    <location>
        <position position="179"/>
    </location>
    <ligand>
        <name>Mg(2+)</name>
        <dbReference type="ChEBI" id="CHEBI:18420"/>
    </ligand>
</feature>
<feature type="binding site" evidence="7">
    <location>
        <position position="10"/>
    </location>
    <ligand>
        <name>Mg(2+)</name>
        <dbReference type="ChEBI" id="CHEBI:18420"/>
    </ligand>
</feature>
<organism evidence="8 9">
    <name type="scientific">Oldenlandia corymbosa var. corymbosa</name>
    <dbReference type="NCBI Taxonomy" id="529605"/>
    <lineage>
        <taxon>Eukaryota</taxon>
        <taxon>Viridiplantae</taxon>
        <taxon>Streptophyta</taxon>
        <taxon>Embryophyta</taxon>
        <taxon>Tracheophyta</taxon>
        <taxon>Spermatophyta</taxon>
        <taxon>Magnoliopsida</taxon>
        <taxon>eudicotyledons</taxon>
        <taxon>Gunneridae</taxon>
        <taxon>Pentapetalae</taxon>
        <taxon>asterids</taxon>
        <taxon>lamiids</taxon>
        <taxon>Gentianales</taxon>
        <taxon>Rubiaceae</taxon>
        <taxon>Rubioideae</taxon>
        <taxon>Spermacoceae</taxon>
        <taxon>Hedyotis-Oldenlandia complex</taxon>
        <taxon>Oldenlandia</taxon>
    </lineage>
</organism>
<evidence type="ECO:0000256" key="6">
    <source>
        <dbReference type="PIRSR" id="PIRSR031051-2"/>
    </source>
</evidence>
<keyword evidence="2 7" id="KW-0479">Metal-binding</keyword>
<feature type="active site" description="Proton donor" evidence="5">
    <location>
        <position position="12"/>
    </location>
</feature>
<dbReference type="AlphaFoldDB" id="A0AAV1CZ40"/>
<evidence type="ECO:0000256" key="1">
    <source>
        <dbReference type="ARBA" id="ARBA00001946"/>
    </source>
</evidence>
<dbReference type="EMBL" id="OX459120">
    <property type="protein sequence ID" value="CAI9100538.1"/>
    <property type="molecule type" value="Genomic_DNA"/>
</dbReference>
<keyword evidence="4 7" id="KW-0460">Magnesium</keyword>
<dbReference type="PANTHER" id="PTHR20889:SF19">
    <property type="entry name" value="THIAMINE PHOSPHATE PHOSPHATASE-LIKE PROTEIN"/>
    <property type="match status" value="1"/>
</dbReference>
<protein>
    <submittedName>
        <fullName evidence="8">OLC1v1037662C1</fullName>
    </submittedName>
</protein>
<evidence type="ECO:0000256" key="5">
    <source>
        <dbReference type="PIRSR" id="PIRSR031051-1"/>
    </source>
</evidence>
<feature type="binding site" evidence="6">
    <location>
        <position position="21"/>
    </location>
    <ligand>
        <name>substrate</name>
    </ligand>
</feature>
<dbReference type="NCBIfam" id="TIGR01488">
    <property type="entry name" value="HAD-SF-IB"/>
    <property type="match status" value="1"/>
</dbReference>
<dbReference type="InterPro" id="IPR036412">
    <property type="entry name" value="HAD-like_sf"/>
</dbReference>
<dbReference type="Proteomes" id="UP001161247">
    <property type="component" value="Chromosome 3"/>
</dbReference>
<gene>
    <name evidence="8" type="ORF">OLC1_LOCUS10340</name>
</gene>
<evidence type="ECO:0000256" key="3">
    <source>
        <dbReference type="ARBA" id="ARBA00022801"/>
    </source>
</evidence>
<keyword evidence="3" id="KW-0378">Hydrolase</keyword>
<keyword evidence="9" id="KW-1185">Reference proteome</keyword>
<dbReference type="NCBIfam" id="TIGR01489">
    <property type="entry name" value="DKMTPPase-SF"/>
    <property type="match status" value="1"/>
</dbReference>
<dbReference type="GO" id="GO:0016791">
    <property type="term" value="F:phosphatase activity"/>
    <property type="evidence" value="ECO:0007669"/>
    <property type="project" value="InterPro"/>
</dbReference>
<comment type="cofactor">
    <cofactor evidence="1 7">
        <name>Mg(2+)</name>
        <dbReference type="ChEBI" id="CHEBI:18420"/>
    </cofactor>
</comment>
<proteinExistence type="predicted"/>
<sequence length="245" mass="27621">MANKIVIIFDFDRTLIDDDSDRWVICEMGLAHLYNQLRPIMPWTSLMDRMVEELHSQGRTTEEIAKCLQGIPLHQRTAAAIKSAHSKGCDLKVVSDANKFYIETVLKHHGLLDCFSEIITNPSTVDEHDRLRIYPYHDINAPHGCTLCPPNMCKGLVFKRFLASLGADYEDTRFIYLGDGGGDFCPALKLGKGDHVMPRKNFPLCDRINSNPELIEAGVHEWSNGEELEQILLRLIDAGNDRNGG</sequence>
<feature type="active site" description="Nucleophile" evidence="5">
    <location>
        <position position="10"/>
    </location>
</feature>
<evidence type="ECO:0000256" key="4">
    <source>
        <dbReference type="ARBA" id="ARBA00022842"/>
    </source>
</evidence>
<name>A0AAV1CZ40_OLDCO</name>